<dbReference type="PANTHER" id="PTHR35394">
    <property type="entry name" value="DUF3176 DOMAIN-CONTAINING PROTEIN"/>
    <property type="match status" value="1"/>
</dbReference>
<proteinExistence type="predicted"/>
<feature type="region of interest" description="Disordered" evidence="1">
    <location>
        <begin position="133"/>
        <end position="183"/>
    </location>
</feature>
<evidence type="ECO:0000313" key="3">
    <source>
        <dbReference type="EMBL" id="KAK1762331.1"/>
    </source>
</evidence>
<dbReference type="EMBL" id="MU839039">
    <property type="protein sequence ID" value="KAK1762331.1"/>
    <property type="molecule type" value="Genomic_DNA"/>
</dbReference>
<accession>A0AAJ0BQD4</accession>
<sequence>MESVEPPYTNRGTPGPWTATEVLLSNYDSPLKAPTRVTYIPHPEQQKTRPSAKTRDDRQTFWSKAVASVSLWPYELLSVVLSILAFLAIIALLRVYEGKKTLEQWELPISLNAVISILAAVFKGSLAMPIAEENKRQETKPRFPPGSSSAAPSNSSRSIMRSRTTVCNTSSLRPGTYSRDPKDGIAEALQSDDDSQQGEIAFFVSMMPNLQSLQITVPESKGILLSLFHAFASDKTGTRFSKLHDLGLRYWDTEDAICMCEADDLLLAPPALDTFCGFAVNWCRPPETPRPLEFEHISPQHSLIDGPGLSSLLSRCHRLRTLSVTWGNVWVGDCDLDWDEMGDALRLHAPLLERLHLDPILAFRYTDEESTGRIGSLEQLTRLKELELPLEILVGRVESPASGSGNTLHSLAQLLRASLESLHLYLAQDGAEELGEELSKLLEVGSQLANLREIRVAGPGSWRLCIKLVDGVMVKENVWERHLIPPPIAASIPRRL</sequence>
<keyword evidence="2" id="KW-0472">Membrane</keyword>
<name>A0AAJ0BQD4_9PEZI</name>
<dbReference type="RefSeq" id="XP_060278544.1">
    <property type="nucleotide sequence ID" value="XM_060432125.1"/>
</dbReference>
<feature type="compositionally biased region" description="Low complexity" evidence="1">
    <location>
        <begin position="145"/>
        <end position="158"/>
    </location>
</feature>
<keyword evidence="4" id="KW-1185">Reference proteome</keyword>
<feature type="transmembrane region" description="Helical" evidence="2">
    <location>
        <begin position="76"/>
        <end position="96"/>
    </location>
</feature>
<protein>
    <submittedName>
        <fullName evidence="3">Uncharacterized protein</fullName>
    </submittedName>
</protein>
<dbReference type="Proteomes" id="UP001244011">
    <property type="component" value="Unassembled WGS sequence"/>
</dbReference>
<feature type="compositionally biased region" description="Polar residues" evidence="1">
    <location>
        <begin position="159"/>
        <end position="173"/>
    </location>
</feature>
<feature type="transmembrane region" description="Helical" evidence="2">
    <location>
        <begin position="108"/>
        <end position="131"/>
    </location>
</feature>
<evidence type="ECO:0000256" key="2">
    <source>
        <dbReference type="SAM" id="Phobius"/>
    </source>
</evidence>
<gene>
    <name evidence="3" type="ORF">QBC33DRAFT_601833</name>
</gene>
<reference evidence="3" key="1">
    <citation type="submission" date="2023-06" db="EMBL/GenBank/DDBJ databases">
        <title>Genome-scale phylogeny and comparative genomics of the fungal order Sordariales.</title>
        <authorList>
            <consortium name="Lawrence Berkeley National Laboratory"/>
            <person name="Hensen N."/>
            <person name="Bonometti L."/>
            <person name="Westerberg I."/>
            <person name="Brannstrom I.O."/>
            <person name="Guillou S."/>
            <person name="Cros-Aarteil S."/>
            <person name="Calhoun S."/>
            <person name="Haridas S."/>
            <person name="Kuo A."/>
            <person name="Mondo S."/>
            <person name="Pangilinan J."/>
            <person name="Riley R."/>
            <person name="Labutti K."/>
            <person name="Andreopoulos B."/>
            <person name="Lipzen A."/>
            <person name="Chen C."/>
            <person name="Yanf M."/>
            <person name="Daum C."/>
            <person name="Ng V."/>
            <person name="Clum A."/>
            <person name="Steindorff A."/>
            <person name="Ohm R."/>
            <person name="Martin F."/>
            <person name="Silar P."/>
            <person name="Natvig D."/>
            <person name="Lalanne C."/>
            <person name="Gautier V."/>
            <person name="Ament-Velasquez S.L."/>
            <person name="Kruys A."/>
            <person name="Hutchinson M.I."/>
            <person name="Powell A.J."/>
            <person name="Barry K."/>
            <person name="Miller A.N."/>
            <person name="Grigoriev I.V."/>
            <person name="Debuchy R."/>
            <person name="Gladieux P."/>
            <person name="Thoren M.H."/>
            <person name="Johannesson H."/>
        </authorList>
    </citation>
    <scope>NUCLEOTIDE SEQUENCE</scope>
    <source>
        <strain evidence="3">8032-3</strain>
    </source>
</reference>
<dbReference type="Gene3D" id="3.80.10.10">
    <property type="entry name" value="Ribonuclease Inhibitor"/>
    <property type="match status" value="1"/>
</dbReference>
<evidence type="ECO:0000313" key="4">
    <source>
        <dbReference type="Proteomes" id="UP001244011"/>
    </source>
</evidence>
<dbReference type="PANTHER" id="PTHR35394:SF5">
    <property type="entry name" value="DUF3176 DOMAIN-CONTAINING PROTEIN"/>
    <property type="match status" value="1"/>
</dbReference>
<comment type="caution">
    <text evidence="3">The sequence shown here is derived from an EMBL/GenBank/DDBJ whole genome shotgun (WGS) entry which is preliminary data.</text>
</comment>
<organism evidence="3 4">
    <name type="scientific">Phialemonium atrogriseum</name>
    <dbReference type="NCBI Taxonomy" id="1093897"/>
    <lineage>
        <taxon>Eukaryota</taxon>
        <taxon>Fungi</taxon>
        <taxon>Dikarya</taxon>
        <taxon>Ascomycota</taxon>
        <taxon>Pezizomycotina</taxon>
        <taxon>Sordariomycetes</taxon>
        <taxon>Sordariomycetidae</taxon>
        <taxon>Cephalothecales</taxon>
        <taxon>Cephalothecaceae</taxon>
        <taxon>Phialemonium</taxon>
    </lineage>
</organism>
<dbReference type="InterPro" id="IPR032675">
    <property type="entry name" value="LRR_dom_sf"/>
</dbReference>
<dbReference type="GeneID" id="85315312"/>
<keyword evidence="2" id="KW-1133">Transmembrane helix</keyword>
<evidence type="ECO:0000256" key="1">
    <source>
        <dbReference type="SAM" id="MobiDB-lite"/>
    </source>
</evidence>
<keyword evidence="2" id="KW-0812">Transmembrane</keyword>
<dbReference type="AlphaFoldDB" id="A0AAJ0BQD4"/>